<feature type="repeat" description="WD" evidence="1">
    <location>
        <begin position="790"/>
        <end position="831"/>
    </location>
</feature>
<dbReference type="SMART" id="SM00500">
    <property type="entry name" value="SFM"/>
    <property type="match status" value="1"/>
</dbReference>
<feature type="repeat" description="WD" evidence="1">
    <location>
        <begin position="656"/>
        <end position="704"/>
    </location>
</feature>
<dbReference type="PANTHER" id="PTHR19846:SF0">
    <property type="entry name" value="PRE-MRNA PROCESSING FACTOR 4"/>
    <property type="match status" value="1"/>
</dbReference>
<dbReference type="AlphaFoldDB" id="A0A915EUT2"/>
<dbReference type="SUPFAM" id="SSF50978">
    <property type="entry name" value="WD40 repeat-like"/>
    <property type="match status" value="1"/>
</dbReference>
<feature type="transmembrane region" description="Helical" evidence="2">
    <location>
        <begin position="168"/>
        <end position="187"/>
    </location>
</feature>
<evidence type="ECO:0000256" key="2">
    <source>
        <dbReference type="SAM" id="Phobius"/>
    </source>
</evidence>
<accession>A0A915EUT2</accession>
<dbReference type="FunFam" id="2.130.10.10:FF:001211">
    <property type="entry name" value="CBN-PRP-4 protein"/>
    <property type="match status" value="1"/>
</dbReference>
<keyword evidence="2" id="KW-0472">Membrane</keyword>
<evidence type="ECO:0000313" key="4">
    <source>
        <dbReference type="Proteomes" id="UP000887562"/>
    </source>
</evidence>
<dbReference type="InterPro" id="IPR001680">
    <property type="entry name" value="WD40_rpt"/>
</dbReference>
<dbReference type="SMART" id="SM00320">
    <property type="entry name" value="WD40"/>
    <property type="match status" value="7"/>
</dbReference>
<keyword evidence="4" id="KW-1185">Reference proteome</keyword>
<evidence type="ECO:0000313" key="5">
    <source>
        <dbReference type="WBParaSite" id="maker-E.canG7_contigs_5432-snap-gene-0.28-mRNA-1"/>
    </source>
</evidence>
<dbReference type="PROSITE" id="PS50082">
    <property type="entry name" value="WD_REPEATS_2"/>
    <property type="match status" value="5"/>
</dbReference>
<dbReference type="Proteomes" id="UP000887562">
    <property type="component" value="Unplaced"/>
</dbReference>
<dbReference type="CDD" id="cd00200">
    <property type="entry name" value="WD40"/>
    <property type="match status" value="1"/>
</dbReference>
<keyword evidence="2" id="KW-0812">Transmembrane</keyword>
<feature type="repeat" description="WD" evidence="1">
    <location>
        <begin position="748"/>
        <end position="789"/>
    </location>
</feature>
<dbReference type="Pfam" id="PF25818">
    <property type="entry name" value="MTRES1_C"/>
    <property type="match status" value="1"/>
</dbReference>
<feature type="repeat" description="WD" evidence="1">
    <location>
        <begin position="832"/>
        <end position="864"/>
    </location>
</feature>
<dbReference type="Pfam" id="PF00400">
    <property type="entry name" value="WD40"/>
    <property type="match status" value="7"/>
</dbReference>
<dbReference type="PANTHER" id="PTHR19846">
    <property type="entry name" value="WD40 REPEAT PROTEIN"/>
    <property type="match status" value="1"/>
</dbReference>
<dbReference type="InterPro" id="IPR039587">
    <property type="entry name" value="TMEM248/TMEM219_dom"/>
</dbReference>
<dbReference type="InterPro" id="IPR015943">
    <property type="entry name" value="WD40/YVTN_repeat-like_dom_sf"/>
</dbReference>
<name>A0A915EUT2_9CEST</name>
<dbReference type="Gene3D" id="2.130.10.10">
    <property type="entry name" value="YVTN repeat-like/Quinoprotein amine dehydrogenase"/>
    <property type="match status" value="2"/>
</dbReference>
<reference evidence="5" key="1">
    <citation type="submission" date="2022-11" db="UniProtKB">
        <authorList>
            <consortium name="WormBaseParasite"/>
        </authorList>
    </citation>
    <scope>IDENTIFICATION</scope>
</reference>
<dbReference type="GO" id="GO:0046540">
    <property type="term" value="C:U4/U6 x U5 tri-snRNP complex"/>
    <property type="evidence" value="ECO:0007669"/>
    <property type="project" value="TreeGrafter"/>
</dbReference>
<evidence type="ECO:0000256" key="1">
    <source>
        <dbReference type="PROSITE-ProRule" id="PRU00221"/>
    </source>
</evidence>
<evidence type="ECO:0000259" key="3">
    <source>
        <dbReference type="SMART" id="SM00500"/>
    </source>
</evidence>
<dbReference type="Pfam" id="PF14940">
    <property type="entry name" value="TMEM219"/>
    <property type="match status" value="1"/>
</dbReference>
<feature type="domain" description="Pre-mRNA processing factor 4 (PRP4)-like" evidence="3">
    <location>
        <begin position="487"/>
        <end position="540"/>
    </location>
</feature>
<dbReference type="Gene3D" id="4.10.280.110">
    <property type="entry name" value="Pre-mRNA processing factor 4 domain"/>
    <property type="match status" value="1"/>
</dbReference>
<dbReference type="GO" id="GO:0030621">
    <property type="term" value="F:U4 snRNA binding"/>
    <property type="evidence" value="ECO:0007669"/>
    <property type="project" value="TreeGrafter"/>
</dbReference>
<dbReference type="GO" id="GO:0000398">
    <property type="term" value="P:mRNA splicing, via spliceosome"/>
    <property type="evidence" value="ECO:0007669"/>
    <property type="project" value="TreeGrafter"/>
</dbReference>
<dbReference type="InterPro" id="IPR057896">
    <property type="entry name" value="MTRES1_C"/>
</dbReference>
<dbReference type="InterPro" id="IPR036322">
    <property type="entry name" value="WD40_repeat_dom_sf"/>
</dbReference>
<proteinExistence type="predicted"/>
<dbReference type="InterPro" id="IPR036285">
    <property type="entry name" value="PRP4-like_sf"/>
</dbReference>
<dbReference type="Pfam" id="PF08799">
    <property type="entry name" value="PRP4"/>
    <property type="match status" value="1"/>
</dbReference>
<dbReference type="FunFam" id="2.130.10.10:FF:000443">
    <property type="entry name" value="U4/U6 small nuclear ribonucleoprotein Prp4"/>
    <property type="match status" value="1"/>
</dbReference>
<organism evidence="4 5">
    <name type="scientific">Echinococcus canadensis</name>
    <dbReference type="NCBI Taxonomy" id="519352"/>
    <lineage>
        <taxon>Eukaryota</taxon>
        <taxon>Metazoa</taxon>
        <taxon>Spiralia</taxon>
        <taxon>Lophotrochozoa</taxon>
        <taxon>Platyhelminthes</taxon>
        <taxon>Cestoda</taxon>
        <taxon>Eucestoda</taxon>
        <taxon>Cyclophyllidea</taxon>
        <taxon>Taeniidae</taxon>
        <taxon>Echinococcus</taxon>
        <taxon>Echinococcus canadensis group</taxon>
    </lineage>
</organism>
<feature type="transmembrane region" description="Helical" evidence="2">
    <location>
        <begin position="401"/>
        <end position="421"/>
    </location>
</feature>
<dbReference type="GO" id="GO:0017070">
    <property type="term" value="F:U6 snRNA binding"/>
    <property type="evidence" value="ECO:0007669"/>
    <property type="project" value="TreeGrafter"/>
</dbReference>
<feature type="repeat" description="WD" evidence="1">
    <location>
        <begin position="875"/>
        <end position="914"/>
    </location>
</feature>
<sequence length="914" mass="103921">MSRLMASNRPEPQCLTSDSKTIELQHHENMKVSCRLTSDHATKKYDLLRPYATRSSSYFSTESTSFSLGKVIAVRVPSVRFDKVARKGLNMTQFDFERAFYNQEFRLNKEKLLKKSRKLDEGDILDLVTREECGKIYGKRVILINVAEKGCGFSMCLAFREIRSRPPIALFLSVLLLCVTFLSSALIRFQTEKSIPDSDVRTNAAKMLHTFSELEFCSEPWTSFPKQFQLNDAFLLNLDSLNYRKSDQVFSRNFRLGIIYSYKPTIKSKPLFAQMRGSHLGFTGSDAFEKINVSLLVPDFDPTQPPCTGQNCETHTFDGCLSLAAPTKLFPHFHNHQQCTREQIIQIKSNNSARLLWQRRFHLVGRQICQGHTIWEPQFPGKTPLLLTISPEDIWLISSRLLYAIWLLLIIIFAICVSLMCGRSPPRRYGPPPLLRSKSSWRKQKIPSLWLRGDQYLPLEHRLPPAEAVALESIELKKKARLIQVSTEDMEVKYYLRQLGEPICLFGEDGADRRERLRMFLAVSGGPAQRPILDVSDAKNSTLAARDNNTVWYHQGPEGLAEARMWIAKYSLAQAKQRLERSRRYYASTPEPQRKARYQEYLKIFRSTALVCSQVGDTRPLTCCRFSPDGEMLATTSLSGLCRLWSVPNCELQMNLRGHQSGACCIAWHPQARLQPNLQIALASSAQDGSVKLWSLDNEEPLADIEGHAPYRVSRIAFHPSGRFLGTTCFDFSWRLWDLEVCVEILHQEGHSKPVYDIAFHPDGSLALTAGLDSYGRVWDLRTGRCIMLLEGHLEEMLGVDIAANGYHAASSSAENCVRIWDLRQQQTIYVIPAHTSVVSSVKFEPGSHNYLVTSSFDKTIKLWGHPLWSPIRTLEGHSGRCVYADISPDKKLIASASHDLTFKLWSPHAGEHH</sequence>
<protein>
    <submittedName>
        <fullName evidence="5">Pre-mRNA processing factor 4 (PRP4)-like domain-containing protein</fullName>
    </submittedName>
</protein>
<dbReference type="PROSITE" id="PS50294">
    <property type="entry name" value="WD_REPEATS_REGION"/>
    <property type="match status" value="4"/>
</dbReference>
<dbReference type="InterPro" id="IPR014906">
    <property type="entry name" value="PRP4-like"/>
</dbReference>
<keyword evidence="2" id="KW-1133">Transmembrane helix</keyword>
<dbReference type="WBParaSite" id="maker-E.canG7_contigs_5432-snap-gene-0.28-mRNA-1">
    <property type="protein sequence ID" value="maker-E.canG7_contigs_5432-snap-gene-0.28-mRNA-1"/>
    <property type="gene ID" value="EcG7_04677"/>
</dbReference>
<keyword evidence="1" id="KW-0853">WD repeat</keyword>
<dbReference type="SUPFAM" id="SSF158230">
    <property type="entry name" value="PRP4-like"/>
    <property type="match status" value="1"/>
</dbReference>